<reference evidence="8 9" key="1">
    <citation type="journal article" date="2014" name="Int. J. Syst. Evol. Microbiol.">
        <title>Complete genome sequence of Corynebacterium casei LMG S-19264T (=DSM 44701T), isolated from a smear-ripened cheese.</title>
        <authorList>
            <consortium name="US DOE Joint Genome Institute (JGI-PGF)"/>
            <person name="Walter F."/>
            <person name="Albersmeier A."/>
            <person name="Kalinowski J."/>
            <person name="Ruckert C."/>
        </authorList>
    </citation>
    <scope>NUCLEOTIDE SEQUENCE [LARGE SCALE GENOMIC DNA]</scope>
    <source>
        <strain evidence="8 9">KCTC 23968</strain>
    </source>
</reference>
<dbReference type="PANTHER" id="PTHR43620:SF7">
    <property type="entry name" value="GLYCEROPHOSPHODIESTER PHOSPHODIESTERASE GDPD5-RELATED"/>
    <property type="match status" value="1"/>
</dbReference>
<comment type="catalytic activity">
    <reaction evidence="6">
        <text>a sn-glycero-3-phosphodiester + H2O = an alcohol + sn-glycerol 3-phosphate + H(+)</text>
        <dbReference type="Rhea" id="RHEA:12969"/>
        <dbReference type="ChEBI" id="CHEBI:15377"/>
        <dbReference type="ChEBI" id="CHEBI:15378"/>
        <dbReference type="ChEBI" id="CHEBI:30879"/>
        <dbReference type="ChEBI" id="CHEBI:57597"/>
        <dbReference type="ChEBI" id="CHEBI:83408"/>
        <dbReference type="EC" id="3.1.4.46"/>
    </reaction>
</comment>
<evidence type="ECO:0000256" key="1">
    <source>
        <dbReference type="ARBA" id="ARBA00007277"/>
    </source>
</evidence>
<evidence type="ECO:0000259" key="7">
    <source>
        <dbReference type="PROSITE" id="PS51704"/>
    </source>
</evidence>
<comment type="similarity">
    <text evidence="1">Belongs to the glycerophosphoryl diester phosphodiesterase family.</text>
</comment>
<evidence type="ECO:0000256" key="2">
    <source>
        <dbReference type="ARBA" id="ARBA00012247"/>
    </source>
</evidence>
<dbReference type="Proteomes" id="UP000600865">
    <property type="component" value="Unassembled WGS sequence"/>
</dbReference>
<name>A0A918NDX2_9PROT</name>
<dbReference type="Gene3D" id="3.20.20.190">
    <property type="entry name" value="Phosphatidylinositol (PI) phosphodiesterase"/>
    <property type="match status" value="1"/>
</dbReference>
<comment type="caution">
    <text evidence="8">The sequence shown here is derived from an EMBL/GenBank/DDBJ whole genome shotgun (WGS) entry which is preliminary data.</text>
</comment>
<feature type="domain" description="GP-PDE" evidence="7">
    <location>
        <begin position="14"/>
        <end position="297"/>
    </location>
</feature>
<dbReference type="SUPFAM" id="SSF51695">
    <property type="entry name" value="PLC-like phosphodiesterases"/>
    <property type="match status" value="1"/>
</dbReference>
<keyword evidence="5" id="KW-0378">Hydrolase</keyword>
<protein>
    <recommendedName>
        <fullName evidence="2">glycerophosphodiester phosphodiesterase</fullName>
        <ecNumber evidence="2">3.1.4.46</ecNumber>
    </recommendedName>
</protein>
<dbReference type="PROSITE" id="PS51704">
    <property type="entry name" value="GP_PDE"/>
    <property type="match status" value="1"/>
</dbReference>
<proteinExistence type="inferred from homology"/>
<keyword evidence="9" id="KW-1185">Reference proteome</keyword>
<dbReference type="EC" id="3.1.4.46" evidence="2"/>
<keyword evidence="4" id="KW-0319">Glycerol metabolism</keyword>
<dbReference type="RefSeq" id="WP_189583364.1">
    <property type="nucleotide sequence ID" value="NZ_BMYV01000001.1"/>
</dbReference>
<dbReference type="GO" id="GO:0006071">
    <property type="term" value="P:glycerol metabolic process"/>
    <property type="evidence" value="ECO:0007669"/>
    <property type="project" value="UniProtKB-KW"/>
</dbReference>
<accession>A0A918NDX2</accession>
<dbReference type="EMBL" id="BMYV01000001">
    <property type="protein sequence ID" value="GGX65323.1"/>
    <property type="molecule type" value="Genomic_DNA"/>
</dbReference>
<evidence type="ECO:0000256" key="3">
    <source>
        <dbReference type="ARBA" id="ARBA00022729"/>
    </source>
</evidence>
<dbReference type="AlphaFoldDB" id="A0A918NDX2"/>
<dbReference type="InterPro" id="IPR017946">
    <property type="entry name" value="PLC-like_Pdiesterase_TIM-brl"/>
</dbReference>
<gene>
    <name evidence="8" type="ORF">GCM10011309_14480</name>
</gene>
<evidence type="ECO:0000313" key="8">
    <source>
        <dbReference type="EMBL" id="GGX65323.1"/>
    </source>
</evidence>
<evidence type="ECO:0000256" key="6">
    <source>
        <dbReference type="ARBA" id="ARBA00047512"/>
    </source>
</evidence>
<dbReference type="Pfam" id="PF03009">
    <property type="entry name" value="GDPD"/>
    <property type="match status" value="1"/>
</dbReference>
<dbReference type="InterPro" id="IPR030395">
    <property type="entry name" value="GP_PDE_dom"/>
</dbReference>
<evidence type="ECO:0000313" key="9">
    <source>
        <dbReference type="Proteomes" id="UP000600865"/>
    </source>
</evidence>
<keyword evidence="3" id="KW-0732">Signal</keyword>
<evidence type="ECO:0000256" key="4">
    <source>
        <dbReference type="ARBA" id="ARBA00022798"/>
    </source>
</evidence>
<dbReference type="PANTHER" id="PTHR43620">
    <property type="entry name" value="GLYCEROPHOSPHORYL DIESTER PHOSPHODIESTERASE"/>
    <property type="match status" value="1"/>
</dbReference>
<dbReference type="GO" id="GO:0008889">
    <property type="term" value="F:glycerophosphodiester phosphodiesterase activity"/>
    <property type="evidence" value="ECO:0007669"/>
    <property type="project" value="UniProtKB-EC"/>
</dbReference>
<sequence length="300" mass="33220">MTQNAFPTLNGNPPLVIAHRGASGVLPEHTIAAYQRAIDMGADYIEPDLVITKDGVLVARHDRHLSKTTDIATRAEFADRKREDAYHDGMDWFIEDFTLAEIKTLRALQPRAGRPTKFDGQYEIPTFEEILRLAKLASKTTGRPIGIYPETKQPTAFAAAGLRHDEAMLETLLAFGYEGAEAPVFIQSFEMGNLKRLNSQTDIRLIYLTETRPDFAETAKIVDGIGPYKKLLLTDAGEDTGFVAAAHAAGLAVHPWTFRDDALDPNFSDIETEMSAYFALGVDGVFSDFPDTAIRVRDQK</sequence>
<organism evidence="8 9">
    <name type="scientific">Litorimonas cladophorae</name>
    <dbReference type="NCBI Taxonomy" id="1220491"/>
    <lineage>
        <taxon>Bacteria</taxon>
        <taxon>Pseudomonadati</taxon>
        <taxon>Pseudomonadota</taxon>
        <taxon>Alphaproteobacteria</taxon>
        <taxon>Maricaulales</taxon>
        <taxon>Robiginitomaculaceae</taxon>
    </lineage>
</organism>
<evidence type="ECO:0000256" key="5">
    <source>
        <dbReference type="ARBA" id="ARBA00022801"/>
    </source>
</evidence>
<dbReference type="GO" id="GO:0006629">
    <property type="term" value="P:lipid metabolic process"/>
    <property type="evidence" value="ECO:0007669"/>
    <property type="project" value="InterPro"/>
</dbReference>
<dbReference type="GO" id="GO:0042597">
    <property type="term" value="C:periplasmic space"/>
    <property type="evidence" value="ECO:0007669"/>
    <property type="project" value="TreeGrafter"/>
</dbReference>